<evidence type="ECO:0000313" key="1">
    <source>
        <dbReference type="EMBL" id="KIM99168.1"/>
    </source>
</evidence>
<keyword evidence="2" id="KW-1185">Reference proteome</keyword>
<protein>
    <recommendedName>
        <fullName evidence="3">Lysine-specific metallo-endopeptidase domain-containing protein</fullName>
    </recommendedName>
</protein>
<organism evidence="1 2">
    <name type="scientific">Oidiodendron maius (strain Zn)</name>
    <dbReference type="NCBI Taxonomy" id="913774"/>
    <lineage>
        <taxon>Eukaryota</taxon>
        <taxon>Fungi</taxon>
        <taxon>Dikarya</taxon>
        <taxon>Ascomycota</taxon>
        <taxon>Pezizomycotina</taxon>
        <taxon>Leotiomycetes</taxon>
        <taxon>Leotiomycetes incertae sedis</taxon>
        <taxon>Myxotrichaceae</taxon>
        <taxon>Oidiodendron</taxon>
    </lineage>
</organism>
<reference evidence="1 2" key="1">
    <citation type="submission" date="2014-04" db="EMBL/GenBank/DDBJ databases">
        <authorList>
            <consortium name="DOE Joint Genome Institute"/>
            <person name="Kuo A."/>
            <person name="Martino E."/>
            <person name="Perotto S."/>
            <person name="Kohler A."/>
            <person name="Nagy L.G."/>
            <person name="Floudas D."/>
            <person name="Copeland A."/>
            <person name="Barry K.W."/>
            <person name="Cichocki N."/>
            <person name="Veneault-Fourrey C."/>
            <person name="LaButti K."/>
            <person name="Lindquist E.A."/>
            <person name="Lipzen A."/>
            <person name="Lundell T."/>
            <person name="Morin E."/>
            <person name="Murat C."/>
            <person name="Sun H."/>
            <person name="Tunlid A."/>
            <person name="Henrissat B."/>
            <person name="Grigoriev I.V."/>
            <person name="Hibbett D.S."/>
            <person name="Martin F."/>
            <person name="Nordberg H.P."/>
            <person name="Cantor M.N."/>
            <person name="Hua S.X."/>
        </authorList>
    </citation>
    <scope>NUCLEOTIDE SEQUENCE [LARGE SCALE GENOMIC DNA]</scope>
    <source>
        <strain evidence="1 2">Zn</strain>
    </source>
</reference>
<dbReference type="Gene3D" id="3.40.390.10">
    <property type="entry name" value="Collagenase (Catalytic Domain)"/>
    <property type="match status" value="1"/>
</dbReference>
<dbReference type="HOGENOM" id="CLU_1001493_0_0_1"/>
<dbReference type="Proteomes" id="UP000054321">
    <property type="component" value="Unassembled WGS sequence"/>
</dbReference>
<dbReference type="AlphaFoldDB" id="A0A0C3CJS1"/>
<dbReference type="InParanoid" id="A0A0C3CJS1"/>
<dbReference type="GO" id="GO:0008237">
    <property type="term" value="F:metallopeptidase activity"/>
    <property type="evidence" value="ECO:0007669"/>
    <property type="project" value="InterPro"/>
</dbReference>
<proteinExistence type="predicted"/>
<dbReference type="EMBL" id="KN832879">
    <property type="protein sequence ID" value="KIM99168.1"/>
    <property type="molecule type" value="Genomic_DNA"/>
</dbReference>
<evidence type="ECO:0008006" key="3">
    <source>
        <dbReference type="Google" id="ProtNLM"/>
    </source>
</evidence>
<reference evidence="2" key="2">
    <citation type="submission" date="2015-01" db="EMBL/GenBank/DDBJ databases">
        <title>Evolutionary Origins and Diversification of the Mycorrhizal Mutualists.</title>
        <authorList>
            <consortium name="DOE Joint Genome Institute"/>
            <consortium name="Mycorrhizal Genomics Consortium"/>
            <person name="Kohler A."/>
            <person name="Kuo A."/>
            <person name="Nagy L.G."/>
            <person name="Floudas D."/>
            <person name="Copeland A."/>
            <person name="Barry K.W."/>
            <person name="Cichocki N."/>
            <person name="Veneault-Fourrey C."/>
            <person name="LaButti K."/>
            <person name="Lindquist E.A."/>
            <person name="Lipzen A."/>
            <person name="Lundell T."/>
            <person name="Morin E."/>
            <person name="Murat C."/>
            <person name="Riley R."/>
            <person name="Ohm R."/>
            <person name="Sun H."/>
            <person name="Tunlid A."/>
            <person name="Henrissat B."/>
            <person name="Grigoriev I.V."/>
            <person name="Hibbett D.S."/>
            <person name="Martin F."/>
        </authorList>
    </citation>
    <scope>NUCLEOTIDE SEQUENCE [LARGE SCALE GENOMIC DNA]</scope>
    <source>
        <strain evidence="2">Zn</strain>
    </source>
</reference>
<dbReference type="InterPro" id="IPR024079">
    <property type="entry name" value="MetalloPept_cat_dom_sf"/>
</dbReference>
<sequence length="278" mass="29934">MAIYAKMRAADNERPRLGTSMVDLLGAPNENDPDTLQLVQTWFQNVVDAASVTGPGGILIHCSDDYLQPTETTGKYLEPNGLVTPPQPQAGAITTKNACGGWIKGFTYSLNGQQVIVLCSDSDRGALKSYLKATLDNFRKLGDFKKAPLVQLLGLDVLGGYLSTTILHELMHAASFAEQLKILQPGQFPGILPDKVNGQPIGEIYQYGPISGKVLGKPESIGQPTANNLQHNADSFALLAASWYLPPYGWEYGVIKAIGKARRAPDEYPDTPIPPGPS</sequence>
<name>A0A0C3CJS1_OIDMZ</name>
<accession>A0A0C3CJS1</accession>
<dbReference type="OrthoDB" id="5345836at2759"/>
<gene>
    <name evidence="1" type="ORF">OIDMADRAFT_30799</name>
</gene>
<evidence type="ECO:0000313" key="2">
    <source>
        <dbReference type="Proteomes" id="UP000054321"/>
    </source>
</evidence>